<evidence type="ECO:0008006" key="2">
    <source>
        <dbReference type="Google" id="ProtNLM"/>
    </source>
</evidence>
<dbReference type="InterPro" id="IPR007460">
    <property type="entry name" value="BrnT_toxin"/>
</dbReference>
<dbReference type="EMBL" id="LN853048">
    <property type="protein sequence ID" value="CRY94904.1"/>
    <property type="molecule type" value="Genomic_DNA"/>
</dbReference>
<proteinExistence type="predicted"/>
<reference evidence="1" key="2">
    <citation type="submission" date="2015-07" db="EMBL/GenBank/DDBJ databases">
        <title>Plasmids, circular viruses and viroids from rat gut.</title>
        <authorList>
            <person name="Jorgensen T.J."/>
            <person name="Hansen M.A."/>
            <person name="Xu Z."/>
            <person name="Tabak M.A."/>
            <person name="Sorensen S.J."/>
            <person name="Hansen L.H."/>
        </authorList>
    </citation>
    <scope>NUCLEOTIDE SEQUENCE</scope>
    <source>
        <plasmid evidence="1">pRGRH0402</plasmid>
    </source>
</reference>
<reference evidence="1" key="1">
    <citation type="submission" date="2015-06" db="EMBL/GenBank/DDBJ databases">
        <authorList>
            <person name="Joergensen T."/>
        </authorList>
    </citation>
    <scope>NUCLEOTIDE SEQUENCE</scope>
    <source>
        <plasmid evidence="1">pRGRH0402</plasmid>
    </source>
</reference>
<accession>A0A0H5Q0H8</accession>
<dbReference type="AlphaFoldDB" id="A0A0H5Q0H8"/>
<organism evidence="1">
    <name type="scientific">uncultured prokaryote</name>
    <dbReference type="NCBI Taxonomy" id="198431"/>
    <lineage>
        <taxon>unclassified sequences</taxon>
        <taxon>environmental samples</taxon>
    </lineage>
</organism>
<keyword evidence="1" id="KW-0614">Plasmid</keyword>
<sequence>MGKTVVHGNFEWDADKNETNIAKHGMSFEEILPMFDDPLFWEQYDSEHSTDKETRYFGTARLNGFAVVVSSYTERERTRIISARISTAEEEKKYDEWCKQFYS</sequence>
<evidence type="ECO:0000313" key="1">
    <source>
        <dbReference type="EMBL" id="CRY94904.1"/>
    </source>
</evidence>
<name>A0A0H5Q0H8_9ZZZZ</name>
<dbReference type="Gene3D" id="3.10.450.530">
    <property type="entry name" value="Ribonuclease toxin, BrnT, of type II toxin-antitoxin system"/>
    <property type="match status" value="1"/>
</dbReference>
<dbReference type="InterPro" id="IPR038573">
    <property type="entry name" value="BrnT_sf"/>
</dbReference>
<dbReference type="Pfam" id="PF04365">
    <property type="entry name" value="BrnT_toxin"/>
    <property type="match status" value="1"/>
</dbReference>
<protein>
    <recommendedName>
        <fullName evidence="2">BrnT family toxin</fullName>
    </recommendedName>
</protein>
<geneLocation type="plasmid" evidence="1">
    <name>pRGRH0402</name>
</geneLocation>